<organism evidence="2 3">
    <name type="scientific">Protopolystoma xenopodis</name>
    <dbReference type="NCBI Taxonomy" id="117903"/>
    <lineage>
        <taxon>Eukaryota</taxon>
        <taxon>Metazoa</taxon>
        <taxon>Spiralia</taxon>
        <taxon>Lophotrochozoa</taxon>
        <taxon>Platyhelminthes</taxon>
        <taxon>Monogenea</taxon>
        <taxon>Polyopisthocotylea</taxon>
        <taxon>Polystomatidea</taxon>
        <taxon>Polystomatidae</taxon>
        <taxon>Protopolystoma</taxon>
    </lineage>
</organism>
<dbReference type="GO" id="GO:0005737">
    <property type="term" value="C:cytoplasm"/>
    <property type="evidence" value="ECO:0007669"/>
    <property type="project" value="TreeGrafter"/>
</dbReference>
<name>A0A3S5BHN9_9PLAT</name>
<dbReference type="EMBL" id="CAAALY010068699">
    <property type="protein sequence ID" value="VEL24618.1"/>
    <property type="molecule type" value="Genomic_DNA"/>
</dbReference>
<dbReference type="SUPFAM" id="SSF52540">
    <property type="entry name" value="P-loop containing nucleoside triphosphate hydrolases"/>
    <property type="match status" value="1"/>
</dbReference>
<evidence type="ECO:0000313" key="2">
    <source>
        <dbReference type="EMBL" id="VEL24618.1"/>
    </source>
</evidence>
<evidence type="ECO:0008006" key="4">
    <source>
        <dbReference type="Google" id="ProtNLM"/>
    </source>
</evidence>
<evidence type="ECO:0000313" key="3">
    <source>
        <dbReference type="Proteomes" id="UP000784294"/>
    </source>
</evidence>
<dbReference type="InterPro" id="IPR027417">
    <property type="entry name" value="P-loop_NTPase"/>
</dbReference>
<dbReference type="OrthoDB" id="1476984at2759"/>
<dbReference type="InterPro" id="IPR005129">
    <property type="entry name" value="GTPase_ArgK"/>
</dbReference>
<proteinExistence type="inferred from homology"/>
<comment type="similarity">
    <text evidence="1">Belongs to the SIMIBI class G3E GTPase family. ArgK/MeaB subfamily.</text>
</comment>
<reference evidence="2" key="1">
    <citation type="submission" date="2018-11" db="EMBL/GenBank/DDBJ databases">
        <authorList>
            <consortium name="Pathogen Informatics"/>
        </authorList>
    </citation>
    <scope>NUCLEOTIDE SEQUENCE</scope>
</reference>
<protein>
    <recommendedName>
        <fullName evidence="4">CobW/HypB/UreG nucleotide-binding domain-containing protein</fullName>
    </recommendedName>
</protein>
<sequence>MVDMFVLVLPPAGGDELQGLKRGIVEMAHLVLVNKADGDLLPAAHRIAAEYTSALKLMRPRCPEWAPRVGE</sequence>
<dbReference type="GO" id="GO:0003924">
    <property type="term" value="F:GTPase activity"/>
    <property type="evidence" value="ECO:0007669"/>
    <property type="project" value="InterPro"/>
</dbReference>
<evidence type="ECO:0000256" key="1">
    <source>
        <dbReference type="ARBA" id="ARBA00009625"/>
    </source>
</evidence>
<dbReference type="PANTHER" id="PTHR23408:SF3">
    <property type="entry name" value="METHYLMALONIC ACIDURIA TYPE A PROTEIN, MITOCHONDRIAL"/>
    <property type="match status" value="1"/>
</dbReference>
<dbReference type="Proteomes" id="UP000784294">
    <property type="component" value="Unassembled WGS sequence"/>
</dbReference>
<gene>
    <name evidence="2" type="ORF">PXEA_LOCUS18058</name>
</gene>
<dbReference type="AlphaFoldDB" id="A0A3S5BHN9"/>
<dbReference type="GO" id="GO:0005525">
    <property type="term" value="F:GTP binding"/>
    <property type="evidence" value="ECO:0007669"/>
    <property type="project" value="InterPro"/>
</dbReference>
<comment type="caution">
    <text evidence="2">The sequence shown here is derived from an EMBL/GenBank/DDBJ whole genome shotgun (WGS) entry which is preliminary data.</text>
</comment>
<accession>A0A3S5BHN9</accession>
<dbReference type="PANTHER" id="PTHR23408">
    <property type="entry name" value="METHYLMALONYL-COA MUTASE"/>
    <property type="match status" value="1"/>
</dbReference>
<dbReference type="Gene3D" id="3.40.50.300">
    <property type="entry name" value="P-loop containing nucleotide triphosphate hydrolases"/>
    <property type="match status" value="1"/>
</dbReference>
<dbReference type="Pfam" id="PF03308">
    <property type="entry name" value="MeaB"/>
    <property type="match status" value="1"/>
</dbReference>
<keyword evidence="3" id="KW-1185">Reference proteome</keyword>